<gene>
    <name evidence="1" type="ORF">SEA_BRICOLE_86</name>
</gene>
<reference evidence="1 2" key="1">
    <citation type="submission" date="2015-08" db="EMBL/GenBank/DDBJ databases">
        <authorList>
            <person name="Barekzi N."/>
            <person name="Doss J.H."/>
            <person name="Bluford J."/>
            <person name="Fizer S."/>
            <person name="Garofalo A.E."/>
            <person name="Gasalao M.B."/>
            <person name="Griffin J."/>
            <person name="Henderson C.M."/>
            <person name="Hyre A.N."/>
            <person name="Irons L.B."/>
            <person name="Jafree E."/>
            <person name="Kanda K."/>
            <person name="Matthews D."/>
            <person name="Mclaren B."/>
            <person name="Moriarty A."/>
            <person name="Northam N."/>
            <person name="Ryan M."/>
            <person name="Smith D.E."/>
            <person name="Vanselow D."/>
            <person name="Welch J."/>
            <person name="Gauthier D."/>
            <person name="Anders K.R."/>
            <person name="Bradley K.W."/>
            <person name="Asai D.J."/>
            <person name="Bowman C.A."/>
            <person name="Russell D.A."/>
            <person name="Pope W.H."/>
            <person name="Jacobs-Sera D."/>
            <person name="Hendrix R.W."/>
            <person name="Hatfull G.F."/>
        </authorList>
    </citation>
    <scope>NUCLEOTIDE SEQUENCE [LARGE SCALE GENOMIC DNA]</scope>
</reference>
<organism evidence="1 2">
    <name type="scientific">Mycobacterium phage Bricole</name>
    <dbReference type="NCBI Taxonomy" id="1718601"/>
    <lineage>
        <taxon>Viruses</taxon>
        <taxon>Duplodnaviria</taxon>
        <taxon>Heunggongvirae</taxon>
        <taxon>Uroviricota</taxon>
        <taxon>Caudoviricetes</taxon>
        <taxon>Vilmaviridae</taxon>
        <taxon>Mclasvirinae</taxon>
        <taxon>Bongovirus</taxon>
        <taxon>Bongovirus bongo</taxon>
    </lineage>
</organism>
<proteinExistence type="predicted"/>
<sequence>MTDIQIRYEIPDNAPDWLFQCIADGDWNGILEYTCGRSPSNIEVV</sequence>
<protein>
    <submittedName>
        <fullName evidence="1">Uncharacterized protein</fullName>
    </submittedName>
</protein>
<evidence type="ECO:0000313" key="1">
    <source>
        <dbReference type="EMBL" id="ALF00614.1"/>
    </source>
</evidence>
<dbReference type="Proteomes" id="UP000221469">
    <property type="component" value="Segment"/>
</dbReference>
<accession>A0A0M4S426</accession>
<name>A0A0M4S426_9CAUD</name>
<evidence type="ECO:0000313" key="2">
    <source>
        <dbReference type="Proteomes" id="UP000221469"/>
    </source>
</evidence>
<dbReference type="EMBL" id="KT591491">
    <property type="protein sequence ID" value="ALF00614.1"/>
    <property type="molecule type" value="Genomic_DNA"/>
</dbReference>